<organism evidence="4 5">
    <name type="scientific">Penicillium capsulatum</name>
    <dbReference type="NCBI Taxonomy" id="69766"/>
    <lineage>
        <taxon>Eukaryota</taxon>
        <taxon>Fungi</taxon>
        <taxon>Dikarya</taxon>
        <taxon>Ascomycota</taxon>
        <taxon>Pezizomycotina</taxon>
        <taxon>Eurotiomycetes</taxon>
        <taxon>Eurotiomycetidae</taxon>
        <taxon>Eurotiales</taxon>
        <taxon>Aspergillaceae</taxon>
        <taxon>Penicillium</taxon>
    </lineage>
</organism>
<dbReference type="SFLD" id="SFLDG00358">
    <property type="entry name" value="Main_(cytGST)"/>
    <property type="match status" value="1"/>
</dbReference>
<dbReference type="Proteomes" id="UP001146351">
    <property type="component" value="Unassembled WGS sequence"/>
</dbReference>
<feature type="domain" description="GST C-terminal" evidence="3">
    <location>
        <begin position="94"/>
        <end position="220"/>
    </location>
</feature>
<dbReference type="Pfam" id="PF13410">
    <property type="entry name" value="GST_C_2"/>
    <property type="match status" value="1"/>
</dbReference>
<dbReference type="SUPFAM" id="SSF52833">
    <property type="entry name" value="Thioredoxin-like"/>
    <property type="match status" value="1"/>
</dbReference>
<feature type="domain" description="GST N-terminal" evidence="2">
    <location>
        <begin position="1"/>
        <end position="87"/>
    </location>
</feature>
<accession>A0A9W9HSL1</accession>
<dbReference type="PROSITE" id="PS50404">
    <property type="entry name" value="GST_NTER"/>
    <property type="match status" value="1"/>
</dbReference>
<evidence type="ECO:0000259" key="2">
    <source>
        <dbReference type="PROSITE" id="PS50404"/>
    </source>
</evidence>
<evidence type="ECO:0000259" key="3">
    <source>
        <dbReference type="PROSITE" id="PS50405"/>
    </source>
</evidence>
<dbReference type="InterPro" id="IPR010987">
    <property type="entry name" value="Glutathione-S-Trfase_C-like"/>
</dbReference>
<dbReference type="SUPFAM" id="SSF47616">
    <property type="entry name" value="GST C-terminal domain-like"/>
    <property type="match status" value="1"/>
</dbReference>
<sequence>MPLTLHHLDHSQSERIIWLAEELGLDYNYVFHQRSPLFAPQSLRDVHPMGSAPVIEDDPSPITGTQVKLAESSAIVEYIIAAHGNGRFARTPKDGEEYVHYLEWFHFANGSFQPGLFRVLMSRGADPNSPIVERSLRKWEHLLSLIDARLAKTGAYLAGLELTAADIMIFVTLTTMRGFATIEFDTTKHANILAYLQRVGERPAYQKAIKICEGEDFVPLLGAKVEPFAFMKRWIAST</sequence>
<evidence type="ECO:0000313" key="4">
    <source>
        <dbReference type="EMBL" id="KAJ5155977.1"/>
    </source>
</evidence>
<evidence type="ECO:0000313" key="5">
    <source>
        <dbReference type="Proteomes" id="UP001146351"/>
    </source>
</evidence>
<dbReference type="SFLD" id="SFLDG01150">
    <property type="entry name" value="Main.1:_Beta-like"/>
    <property type="match status" value="1"/>
</dbReference>
<dbReference type="EMBL" id="JAPQKO010000006">
    <property type="protein sequence ID" value="KAJ5155977.1"/>
    <property type="molecule type" value="Genomic_DNA"/>
</dbReference>
<dbReference type="AlphaFoldDB" id="A0A9W9HSL1"/>
<dbReference type="Pfam" id="PF02798">
    <property type="entry name" value="GST_N"/>
    <property type="match status" value="1"/>
</dbReference>
<name>A0A9W9HSL1_9EURO</name>
<dbReference type="Gene3D" id="3.40.30.10">
    <property type="entry name" value="Glutaredoxin"/>
    <property type="match status" value="1"/>
</dbReference>
<reference evidence="4" key="2">
    <citation type="journal article" date="2023" name="IMA Fungus">
        <title>Comparative genomic study of the Penicillium genus elucidates a diverse pangenome and 15 lateral gene transfer events.</title>
        <authorList>
            <person name="Petersen C."/>
            <person name="Sorensen T."/>
            <person name="Nielsen M.R."/>
            <person name="Sondergaard T.E."/>
            <person name="Sorensen J.L."/>
            <person name="Fitzpatrick D.A."/>
            <person name="Frisvad J.C."/>
            <person name="Nielsen K.L."/>
        </authorList>
    </citation>
    <scope>NUCLEOTIDE SEQUENCE</scope>
    <source>
        <strain evidence="4">IBT 21917</strain>
    </source>
</reference>
<gene>
    <name evidence="4" type="ORF">N7492_008780</name>
</gene>
<protein>
    <recommendedName>
        <fullName evidence="6">Glutathione S-transferase</fullName>
    </recommendedName>
</protein>
<keyword evidence="5" id="KW-1185">Reference proteome</keyword>
<dbReference type="InterPro" id="IPR040079">
    <property type="entry name" value="Glutathione_S-Trfase"/>
</dbReference>
<comment type="caution">
    <text evidence="4">The sequence shown here is derived from an EMBL/GenBank/DDBJ whole genome shotgun (WGS) entry which is preliminary data.</text>
</comment>
<dbReference type="PROSITE" id="PS50405">
    <property type="entry name" value="GST_CTER"/>
    <property type="match status" value="1"/>
</dbReference>
<proteinExistence type="inferred from homology"/>
<dbReference type="InterPro" id="IPR036282">
    <property type="entry name" value="Glutathione-S-Trfase_C_sf"/>
</dbReference>
<dbReference type="CDD" id="cd03046">
    <property type="entry name" value="GST_N_GTT1_like"/>
    <property type="match status" value="1"/>
</dbReference>
<dbReference type="Gene3D" id="1.20.1050.10">
    <property type="match status" value="1"/>
</dbReference>
<comment type="similarity">
    <text evidence="1">Belongs to the GST superfamily.</text>
</comment>
<reference evidence="4" key="1">
    <citation type="submission" date="2022-11" db="EMBL/GenBank/DDBJ databases">
        <authorList>
            <person name="Petersen C."/>
        </authorList>
    </citation>
    <scope>NUCLEOTIDE SEQUENCE</scope>
    <source>
        <strain evidence="4">IBT 21917</strain>
    </source>
</reference>
<evidence type="ECO:0000256" key="1">
    <source>
        <dbReference type="ARBA" id="ARBA00007409"/>
    </source>
</evidence>
<dbReference type="PANTHER" id="PTHR44051:SF9">
    <property type="entry name" value="GLUTATHIONE S-TRANSFERASE 1"/>
    <property type="match status" value="1"/>
</dbReference>
<dbReference type="InterPro" id="IPR004045">
    <property type="entry name" value="Glutathione_S-Trfase_N"/>
</dbReference>
<dbReference type="OrthoDB" id="2309723at2759"/>
<dbReference type="PANTHER" id="PTHR44051">
    <property type="entry name" value="GLUTATHIONE S-TRANSFERASE-RELATED"/>
    <property type="match status" value="1"/>
</dbReference>
<dbReference type="SFLD" id="SFLDS00019">
    <property type="entry name" value="Glutathione_Transferase_(cytos"/>
    <property type="match status" value="1"/>
</dbReference>
<evidence type="ECO:0008006" key="6">
    <source>
        <dbReference type="Google" id="ProtNLM"/>
    </source>
</evidence>
<dbReference type="InterPro" id="IPR036249">
    <property type="entry name" value="Thioredoxin-like_sf"/>
</dbReference>